<name>A0ABU7HPF3_9PSED</name>
<keyword evidence="1" id="KW-0732">Signal</keyword>
<dbReference type="PROSITE" id="PS50983">
    <property type="entry name" value="FE_B12_PBP"/>
    <property type="match status" value="1"/>
</dbReference>
<proteinExistence type="predicted"/>
<dbReference type="Gene3D" id="3.40.50.1980">
    <property type="entry name" value="Nitrogenase molybdenum iron protein domain"/>
    <property type="match status" value="2"/>
</dbReference>
<evidence type="ECO:0000313" key="3">
    <source>
        <dbReference type="EMBL" id="MEE1933407.1"/>
    </source>
</evidence>
<feature type="domain" description="Fe/B12 periplasmic-binding" evidence="2">
    <location>
        <begin position="36"/>
        <end position="304"/>
    </location>
</feature>
<dbReference type="EMBL" id="JAZDQJ010000007">
    <property type="protein sequence ID" value="MEE1933407.1"/>
    <property type="molecule type" value="Genomic_DNA"/>
</dbReference>
<keyword evidence="4" id="KW-1185">Reference proteome</keyword>
<protein>
    <submittedName>
        <fullName evidence="3">ABC transporter substrate-binding protein</fullName>
    </submittedName>
</protein>
<sequence length="304" mass="33269">MKHLTWLLLLACSSANALDYQNCGETWTHKAPGPQRILALNQHAADLLLALDAGPALAAVSYIDDDVGALKENRYRGVPLLSRQYPSQEVFYAGRFDLVVGGFASAFRDGVGSRHDLVRLGIASYLLEDACAAPPASGFDAIEHDLRTLGALLGRQDRAETVIARQRADLQQARTLAATHKPLRVFYLDSETQGLDSEGSRGFVTELIAVAGGRNIFADIDLHRVTVDAETLLRQDPDVLLLADAVWSPASAKRDYLRKHPALSHLRAVRENRMIDIPFSHLVAGEHSARTALQLARELATIHD</sequence>
<dbReference type="Proteomes" id="UP001335100">
    <property type="component" value="Unassembled WGS sequence"/>
</dbReference>
<dbReference type="PANTHER" id="PTHR30535">
    <property type="entry name" value="VITAMIN B12-BINDING PROTEIN"/>
    <property type="match status" value="1"/>
</dbReference>
<feature type="chain" id="PRO_5045176397" evidence="1">
    <location>
        <begin position="18"/>
        <end position="304"/>
    </location>
</feature>
<evidence type="ECO:0000256" key="1">
    <source>
        <dbReference type="SAM" id="SignalP"/>
    </source>
</evidence>
<gene>
    <name evidence="3" type="ORF">V0R50_09240</name>
</gene>
<organism evidence="3 4">
    <name type="scientific">Pseudomonas ulcerans</name>
    <dbReference type="NCBI Taxonomy" id="3115852"/>
    <lineage>
        <taxon>Bacteria</taxon>
        <taxon>Pseudomonadati</taxon>
        <taxon>Pseudomonadota</taxon>
        <taxon>Gammaproteobacteria</taxon>
        <taxon>Pseudomonadales</taxon>
        <taxon>Pseudomonadaceae</taxon>
        <taxon>Pseudomonas</taxon>
    </lineage>
</organism>
<feature type="signal peptide" evidence="1">
    <location>
        <begin position="1"/>
        <end position="17"/>
    </location>
</feature>
<dbReference type="InterPro" id="IPR002491">
    <property type="entry name" value="ABC_transptr_periplasmic_BD"/>
</dbReference>
<accession>A0ABU7HPF3</accession>
<dbReference type="InterPro" id="IPR050902">
    <property type="entry name" value="ABC_Transporter_SBP"/>
</dbReference>
<dbReference type="PANTHER" id="PTHR30535:SF7">
    <property type="entry name" value="IRON(III) DICITRATE-BINDING PROTEIN"/>
    <property type="match status" value="1"/>
</dbReference>
<reference evidence="3 4" key="1">
    <citation type="submission" date="2024-01" db="EMBL/GenBank/DDBJ databases">
        <title>Unpublished Manusciprt.</title>
        <authorList>
            <person name="Duman M."/>
            <person name="Valdes E.G."/>
            <person name="Ajmi N."/>
            <person name="Altun S."/>
            <person name="Saticioglu I.B."/>
        </authorList>
    </citation>
    <scope>NUCLEOTIDE SEQUENCE [LARGE SCALE GENOMIC DNA]</scope>
    <source>
        <strain evidence="3 4">148P</strain>
    </source>
</reference>
<dbReference type="RefSeq" id="WP_330074288.1">
    <property type="nucleotide sequence ID" value="NZ_JAZDQJ010000007.1"/>
</dbReference>
<dbReference type="Pfam" id="PF01497">
    <property type="entry name" value="Peripla_BP_2"/>
    <property type="match status" value="1"/>
</dbReference>
<dbReference type="SUPFAM" id="SSF53807">
    <property type="entry name" value="Helical backbone' metal receptor"/>
    <property type="match status" value="1"/>
</dbReference>
<comment type="caution">
    <text evidence="3">The sequence shown here is derived from an EMBL/GenBank/DDBJ whole genome shotgun (WGS) entry which is preliminary data.</text>
</comment>
<evidence type="ECO:0000259" key="2">
    <source>
        <dbReference type="PROSITE" id="PS50983"/>
    </source>
</evidence>
<evidence type="ECO:0000313" key="4">
    <source>
        <dbReference type="Proteomes" id="UP001335100"/>
    </source>
</evidence>